<dbReference type="Gene3D" id="3.10.350.10">
    <property type="entry name" value="LysM domain"/>
    <property type="match status" value="1"/>
</dbReference>
<dbReference type="Pfam" id="PF01476">
    <property type="entry name" value="LysM"/>
    <property type="match status" value="1"/>
</dbReference>
<keyword evidence="2" id="KW-1133">Transmembrane helix</keyword>
<accession>A0ABY1PIP3</accession>
<feature type="compositionally biased region" description="Low complexity" evidence="1">
    <location>
        <begin position="539"/>
        <end position="556"/>
    </location>
</feature>
<feature type="compositionally biased region" description="Low complexity" evidence="1">
    <location>
        <begin position="53"/>
        <end position="70"/>
    </location>
</feature>
<dbReference type="InterPro" id="IPR036779">
    <property type="entry name" value="LysM_dom_sf"/>
</dbReference>
<evidence type="ECO:0000256" key="1">
    <source>
        <dbReference type="SAM" id="MobiDB-lite"/>
    </source>
</evidence>
<comment type="caution">
    <text evidence="4">The sequence shown here is derived from an EMBL/GenBank/DDBJ whole genome shotgun (WGS) entry which is preliminary data.</text>
</comment>
<keyword evidence="5" id="KW-1185">Reference proteome</keyword>
<evidence type="ECO:0000256" key="2">
    <source>
        <dbReference type="SAM" id="Phobius"/>
    </source>
</evidence>
<feature type="domain" description="LysM" evidence="3">
    <location>
        <begin position="571"/>
        <end position="620"/>
    </location>
</feature>
<dbReference type="PANTHER" id="PTHR34700:SF4">
    <property type="entry name" value="PHAGE-LIKE ELEMENT PBSX PROTEIN XKDP"/>
    <property type="match status" value="1"/>
</dbReference>
<dbReference type="SMART" id="SM00257">
    <property type="entry name" value="LysM"/>
    <property type="match status" value="1"/>
</dbReference>
<dbReference type="PROSITE" id="PS51782">
    <property type="entry name" value="LYSM"/>
    <property type="match status" value="1"/>
</dbReference>
<feature type="compositionally biased region" description="Low complexity" evidence="1">
    <location>
        <begin position="425"/>
        <end position="435"/>
    </location>
</feature>
<dbReference type="Proteomes" id="UP001157961">
    <property type="component" value="Unassembled WGS sequence"/>
</dbReference>
<evidence type="ECO:0000313" key="4">
    <source>
        <dbReference type="EMBL" id="SMP35252.1"/>
    </source>
</evidence>
<dbReference type="CDD" id="cd00118">
    <property type="entry name" value="LysM"/>
    <property type="match status" value="1"/>
</dbReference>
<dbReference type="EMBL" id="FXTY01000011">
    <property type="protein sequence ID" value="SMP35252.1"/>
    <property type="molecule type" value="Genomic_DNA"/>
</dbReference>
<feature type="compositionally biased region" description="Low complexity" evidence="1">
    <location>
        <begin position="228"/>
        <end position="239"/>
    </location>
</feature>
<feature type="compositionally biased region" description="Polar residues" evidence="1">
    <location>
        <begin position="461"/>
        <end position="473"/>
    </location>
</feature>
<feature type="transmembrane region" description="Helical" evidence="2">
    <location>
        <begin position="12"/>
        <end position="35"/>
    </location>
</feature>
<sequence>MSDKTSIFSGNVAWVAGVVVAMGVSVFALVSTGVLDGSDQSVDDAATTETSSPAIATPTEPAADATPEPTQETVVIPEVAEAQSEVDDTEEAEVQSAEQAAAEATSETTTPAIAPSFDVVRVDAEGNTVVAGAAAPGAMLGILLDGTEVALAPVDTAGKFAAILAIEPSDAPRVLSLVERRDDGDLSSDATVIVAPVLAVAEAVTAPDVVEEPAANDVVEPEVTQENAAPEIASTSAEEAATDNAVGEAEDTASKVSNDLQRVEGVAEKLDEGSSEVAPKPEAKEETAAVEASPKPKAPAVIVSDSEGVRVVQPAAPEESTPEVMAAVSIDSISYTDTGAVMVSGRGNPSAFVRLYLDNALAATTQINNTGLWSTQLEDVAGGLYELRADEVDESAKVLSRVVTPFKRETPETVAQARAQAETVAAAETTAKTATDSSNDTGGADTQEAVAKTEAPVATQVEVTETPAKTDSVSEAKAPAVAATIEDDAAKIETSKDAASVPAVVATTSARDTDPVETSTPEQPATTAEAEQPTGVEQAGTDTATATSVAASTETISEPDNQTEAAQPPVRIVTVQPGATLWAIARDRYGEGELYLQVFEANKDKIRDPNLIYPGQVFTVPEE</sequence>
<feature type="compositionally biased region" description="Basic and acidic residues" evidence="1">
    <location>
        <begin position="261"/>
        <end position="272"/>
    </location>
</feature>
<feature type="compositionally biased region" description="Polar residues" evidence="1">
    <location>
        <begin position="516"/>
        <end position="526"/>
    </location>
</feature>
<feature type="region of interest" description="Disordered" evidence="1">
    <location>
        <begin position="41"/>
        <end position="70"/>
    </location>
</feature>
<evidence type="ECO:0000313" key="5">
    <source>
        <dbReference type="Proteomes" id="UP001157961"/>
    </source>
</evidence>
<gene>
    <name evidence="4" type="ORF">SAMN06265373_11145</name>
</gene>
<dbReference type="RefSeq" id="WP_283427833.1">
    <property type="nucleotide sequence ID" value="NZ_FXTY01000011.1"/>
</dbReference>
<proteinExistence type="predicted"/>
<feature type="region of interest" description="Disordered" evidence="1">
    <location>
        <begin position="425"/>
        <end position="478"/>
    </location>
</feature>
<keyword evidence="2" id="KW-0472">Membrane</keyword>
<feature type="compositionally biased region" description="Low complexity" evidence="1">
    <location>
        <begin position="498"/>
        <end position="510"/>
    </location>
</feature>
<feature type="region of interest" description="Disordered" evidence="1">
    <location>
        <begin position="212"/>
        <end position="298"/>
    </location>
</feature>
<feature type="region of interest" description="Disordered" evidence="1">
    <location>
        <begin position="494"/>
        <end position="568"/>
    </location>
</feature>
<organism evidence="4 5">
    <name type="scientific">Shimia sagamensis</name>
    <dbReference type="NCBI Taxonomy" id="1566352"/>
    <lineage>
        <taxon>Bacteria</taxon>
        <taxon>Pseudomonadati</taxon>
        <taxon>Pseudomonadota</taxon>
        <taxon>Alphaproteobacteria</taxon>
        <taxon>Rhodobacterales</taxon>
        <taxon>Roseobacteraceae</taxon>
    </lineage>
</organism>
<reference evidence="4 5" key="1">
    <citation type="submission" date="2017-05" db="EMBL/GenBank/DDBJ databases">
        <authorList>
            <person name="Varghese N."/>
            <person name="Submissions S."/>
        </authorList>
    </citation>
    <scope>NUCLEOTIDE SEQUENCE [LARGE SCALE GENOMIC DNA]</scope>
    <source>
        <strain evidence="4 5">DSM 29734</strain>
    </source>
</reference>
<dbReference type="InterPro" id="IPR052196">
    <property type="entry name" value="Bact_Kbp"/>
</dbReference>
<name>A0ABY1PIP3_9RHOB</name>
<dbReference type="InterPro" id="IPR018392">
    <property type="entry name" value="LysM"/>
</dbReference>
<protein>
    <submittedName>
        <fullName evidence="4">LysM domain-containing protein</fullName>
    </submittedName>
</protein>
<dbReference type="PANTHER" id="PTHR34700">
    <property type="entry name" value="POTASSIUM BINDING PROTEIN KBP"/>
    <property type="match status" value="1"/>
</dbReference>
<evidence type="ECO:0000259" key="3">
    <source>
        <dbReference type="PROSITE" id="PS51782"/>
    </source>
</evidence>
<keyword evidence="2" id="KW-0812">Transmembrane</keyword>